<proteinExistence type="predicted"/>
<evidence type="ECO:0000313" key="1">
    <source>
        <dbReference type="EMBL" id="SJZ36191.1"/>
    </source>
</evidence>
<dbReference type="Proteomes" id="UP000189956">
    <property type="component" value="Unassembled WGS sequence"/>
</dbReference>
<accession>A0A1T4K196</accession>
<dbReference type="AlphaFoldDB" id="A0A1T4K196"/>
<sequence length="62" mass="7137">MIGGLDFGHGAPKNKVSIRRLSDRDFVVLIAWFYMILCDCSGDEIPVVCHKDEEEEYPFFAR</sequence>
<reference evidence="1 2" key="1">
    <citation type="submission" date="2017-02" db="EMBL/GenBank/DDBJ databases">
        <authorList>
            <person name="Peterson S.W."/>
        </authorList>
    </citation>
    <scope>NUCLEOTIDE SEQUENCE [LARGE SCALE GENOMIC DNA]</scope>
    <source>
        <strain evidence="1 2">ATCC 700135</strain>
    </source>
</reference>
<evidence type="ECO:0000313" key="2">
    <source>
        <dbReference type="Proteomes" id="UP000189956"/>
    </source>
</evidence>
<name>A0A1T4K196_PORCN</name>
<protein>
    <submittedName>
        <fullName evidence="1">Uncharacterized protein</fullName>
    </submittedName>
</protein>
<dbReference type="EMBL" id="FUWL01000004">
    <property type="protein sequence ID" value="SJZ36191.1"/>
    <property type="molecule type" value="Genomic_DNA"/>
</dbReference>
<organism evidence="1 2">
    <name type="scientific">Porphyromonas cangingivalis</name>
    <dbReference type="NCBI Taxonomy" id="36874"/>
    <lineage>
        <taxon>Bacteria</taxon>
        <taxon>Pseudomonadati</taxon>
        <taxon>Bacteroidota</taxon>
        <taxon>Bacteroidia</taxon>
        <taxon>Bacteroidales</taxon>
        <taxon>Porphyromonadaceae</taxon>
        <taxon>Porphyromonas</taxon>
    </lineage>
</organism>
<gene>
    <name evidence="1" type="ORF">SAMN02745205_00503</name>
</gene>